<protein>
    <submittedName>
        <fullName evidence="1">Uncharacterized protein</fullName>
    </submittedName>
</protein>
<dbReference type="RefSeq" id="WP_315994872.1">
    <property type="nucleotide sequence ID" value="NZ_JAWDIS010000002.1"/>
</dbReference>
<sequence>MGGYRVNVRQQVAEHLSEVFAADTDLPEIYVVATERQLDDIHKLTIQLRGTSIGRLPQAPLSQRAIRMSAIVISAHDDLDMAVDELDEVVPLILDSFDTSFQHEDAELVQYGTHMAYTIPLTVIASKE</sequence>
<proteinExistence type="predicted"/>
<reference evidence="1 2" key="1">
    <citation type="submission" date="2023-09" db="EMBL/GenBank/DDBJ databases">
        <title>Microbacterium fusihabitans sp. nov., Microbacterium phycihabitans sp. nov., and Microbacterium cervinum sp. nov., isolated from dried seaweeds of beach.</title>
        <authorList>
            <person name="Lee S.D."/>
        </authorList>
    </citation>
    <scope>NUCLEOTIDE SEQUENCE [LARGE SCALE GENOMIC DNA]</scope>
    <source>
        <strain evidence="1 2">KSW4-17</strain>
    </source>
</reference>
<dbReference type="EMBL" id="JAWDIS010000002">
    <property type="protein sequence ID" value="MDU0367673.1"/>
    <property type="molecule type" value="Genomic_DNA"/>
</dbReference>
<accession>A0ABU3T8I5</accession>
<gene>
    <name evidence="1" type="ORF">RWH45_10630</name>
</gene>
<keyword evidence="2" id="KW-1185">Reference proteome</keyword>
<evidence type="ECO:0000313" key="1">
    <source>
        <dbReference type="EMBL" id="MDU0367673.1"/>
    </source>
</evidence>
<organism evidence="1 2">
    <name type="scientific">Microbacterium galbum</name>
    <dbReference type="NCBI Taxonomy" id="3075994"/>
    <lineage>
        <taxon>Bacteria</taxon>
        <taxon>Bacillati</taxon>
        <taxon>Actinomycetota</taxon>
        <taxon>Actinomycetes</taxon>
        <taxon>Micrococcales</taxon>
        <taxon>Microbacteriaceae</taxon>
        <taxon>Microbacterium</taxon>
    </lineage>
</organism>
<comment type="caution">
    <text evidence="1">The sequence shown here is derived from an EMBL/GenBank/DDBJ whole genome shotgun (WGS) entry which is preliminary data.</text>
</comment>
<evidence type="ECO:0000313" key="2">
    <source>
        <dbReference type="Proteomes" id="UP001263371"/>
    </source>
</evidence>
<name>A0ABU3T8I5_9MICO</name>
<dbReference type="Proteomes" id="UP001263371">
    <property type="component" value="Unassembled WGS sequence"/>
</dbReference>